<dbReference type="InterPro" id="IPR006683">
    <property type="entry name" value="Thioestr_dom"/>
</dbReference>
<comment type="similarity">
    <text evidence="5">Belongs to the thioesterase PaaI family.</text>
</comment>
<keyword evidence="21" id="KW-1185">Reference proteome</keyword>
<dbReference type="GO" id="GO:0005819">
    <property type="term" value="C:spindle"/>
    <property type="evidence" value="ECO:0007669"/>
    <property type="project" value="UniProtKB-SubCell"/>
</dbReference>
<dbReference type="Gene3D" id="3.10.129.10">
    <property type="entry name" value="Hotdog Thioesterase"/>
    <property type="match status" value="1"/>
</dbReference>
<organism evidence="20 21">
    <name type="scientific">Genlisea aurea</name>
    <dbReference type="NCBI Taxonomy" id="192259"/>
    <lineage>
        <taxon>Eukaryota</taxon>
        <taxon>Viridiplantae</taxon>
        <taxon>Streptophyta</taxon>
        <taxon>Embryophyta</taxon>
        <taxon>Tracheophyta</taxon>
        <taxon>Spermatophyta</taxon>
        <taxon>Magnoliopsida</taxon>
        <taxon>eudicotyledons</taxon>
        <taxon>Gunneridae</taxon>
        <taxon>Pentapetalae</taxon>
        <taxon>asterids</taxon>
        <taxon>lamiids</taxon>
        <taxon>Lamiales</taxon>
        <taxon>Lentibulariaceae</taxon>
        <taxon>Genlisea</taxon>
    </lineage>
</organism>
<dbReference type="GO" id="GO:0005739">
    <property type="term" value="C:mitochondrion"/>
    <property type="evidence" value="ECO:0007669"/>
    <property type="project" value="UniProtKB-SubCell"/>
</dbReference>
<dbReference type="SUPFAM" id="SSF54637">
    <property type="entry name" value="Thioesterase/thiol ester dehydrase-isomerase"/>
    <property type="match status" value="1"/>
</dbReference>
<name>S8CBH7_9LAMI</name>
<evidence type="ECO:0000256" key="7">
    <source>
        <dbReference type="ARBA" id="ARBA00022801"/>
    </source>
</evidence>
<dbReference type="Pfam" id="PF03061">
    <property type="entry name" value="4HBT"/>
    <property type="match status" value="1"/>
</dbReference>
<evidence type="ECO:0000256" key="13">
    <source>
        <dbReference type="ARBA" id="ARBA00052976"/>
    </source>
</evidence>
<keyword evidence="6" id="KW-0963">Cytoplasm</keyword>
<keyword evidence="7" id="KW-0378">Hydrolase</keyword>
<evidence type="ECO:0000256" key="9">
    <source>
        <dbReference type="ARBA" id="ARBA00023098"/>
    </source>
</evidence>
<evidence type="ECO:0000256" key="3">
    <source>
        <dbReference type="ARBA" id="ARBA00004186"/>
    </source>
</evidence>
<evidence type="ECO:0000256" key="1">
    <source>
        <dbReference type="ARBA" id="ARBA00004123"/>
    </source>
</evidence>
<evidence type="ECO:0000256" key="4">
    <source>
        <dbReference type="ARBA" id="ARBA00004514"/>
    </source>
</evidence>
<dbReference type="GO" id="GO:0005829">
    <property type="term" value="C:cytosol"/>
    <property type="evidence" value="ECO:0007669"/>
    <property type="project" value="UniProtKB-SubCell"/>
</dbReference>
<feature type="non-terminal residue" evidence="20">
    <location>
        <position position="1"/>
    </location>
</feature>
<keyword evidence="10" id="KW-0496">Mitochondrion</keyword>
<dbReference type="GO" id="GO:0047617">
    <property type="term" value="F:fatty acyl-CoA hydrolase activity"/>
    <property type="evidence" value="ECO:0007669"/>
    <property type="project" value="InterPro"/>
</dbReference>
<comment type="subcellular location">
    <subcellularLocation>
        <location evidence="3">Cytoplasm</location>
        <location evidence="3">Cytoskeleton</location>
        <location evidence="3">Spindle</location>
    </subcellularLocation>
    <subcellularLocation>
        <location evidence="4">Cytoplasm</location>
        <location evidence="4">Cytosol</location>
    </subcellularLocation>
    <subcellularLocation>
        <location evidence="2">Mitochondrion</location>
    </subcellularLocation>
    <subcellularLocation>
        <location evidence="1">Nucleus</location>
    </subcellularLocation>
</comment>
<evidence type="ECO:0000256" key="5">
    <source>
        <dbReference type="ARBA" id="ARBA00008324"/>
    </source>
</evidence>
<evidence type="ECO:0000256" key="11">
    <source>
        <dbReference type="ARBA" id="ARBA00023212"/>
    </source>
</evidence>
<dbReference type="PANTHER" id="PTHR21660">
    <property type="entry name" value="THIOESTERASE SUPERFAMILY MEMBER-RELATED"/>
    <property type="match status" value="1"/>
</dbReference>
<evidence type="ECO:0000256" key="16">
    <source>
        <dbReference type="ARBA" id="ARBA00067273"/>
    </source>
</evidence>
<dbReference type="OrthoDB" id="46529at2759"/>
<evidence type="ECO:0000256" key="14">
    <source>
        <dbReference type="ARBA" id="ARBA00058205"/>
    </source>
</evidence>
<accession>S8CBH7</accession>
<comment type="function">
    <text evidence="14">Catalyzes the hydrolysis of acyl-CoAs into free fatty acids and coenzyme A (CoASH), regulating their respective intracellular levels. Has acyl-CoA thioesterase activity towards medium (C12) and long-chain (C18) fatty acyl-CoA substrates. Can also hydrolyze 3-hydroxyphenylacetyl-CoA and 3,4-dihydroxyphenylacetyl-CoA (in vitro). May play a role in controlling adaptive thermogenesis.</text>
</comment>
<dbReference type="GO" id="GO:0005634">
    <property type="term" value="C:nucleus"/>
    <property type="evidence" value="ECO:0007669"/>
    <property type="project" value="UniProtKB-SubCell"/>
</dbReference>
<dbReference type="GO" id="GO:0006629">
    <property type="term" value="P:lipid metabolic process"/>
    <property type="evidence" value="ECO:0007669"/>
    <property type="project" value="UniProtKB-KW"/>
</dbReference>
<evidence type="ECO:0000313" key="21">
    <source>
        <dbReference type="Proteomes" id="UP000015453"/>
    </source>
</evidence>
<dbReference type="AlphaFoldDB" id="S8CBH7"/>
<evidence type="ECO:0000256" key="2">
    <source>
        <dbReference type="ARBA" id="ARBA00004173"/>
    </source>
</evidence>
<evidence type="ECO:0000256" key="6">
    <source>
        <dbReference type="ARBA" id="ARBA00022490"/>
    </source>
</evidence>
<dbReference type="FunFam" id="3.10.129.10:FF:000021">
    <property type="entry name" value="Acyl-coenzyme A thioesterase 13"/>
    <property type="match status" value="1"/>
</dbReference>
<dbReference type="EMBL" id="AUSU01004922">
    <property type="protein sequence ID" value="EPS64294.1"/>
    <property type="molecule type" value="Genomic_DNA"/>
</dbReference>
<dbReference type="InterPro" id="IPR029069">
    <property type="entry name" value="HotDog_dom_sf"/>
</dbReference>
<comment type="subunit">
    <text evidence="15">Homotetramer. Interacts with PCTP.</text>
</comment>
<comment type="catalytic activity">
    <reaction evidence="13">
        <text>a fatty acyl-CoA + H2O = a fatty acid + CoA + H(+)</text>
        <dbReference type="Rhea" id="RHEA:16781"/>
        <dbReference type="ChEBI" id="CHEBI:15377"/>
        <dbReference type="ChEBI" id="CHEBI:15378"/>
        <dbReference type="ChEBI" id="CHEBI:28868"/>
        <dbReference type="ChEBI" id="CHEBI:57287"/>
        <dbReference type="ChEBI" id="CHEBI:77636"/>
    </reaction>
    <physiologicalReaction direction="left-to-right" evidence="13">
        <dbReference type="Rhea" id="RHEA:16782"/>
    </physiologicalReaction>
</comment>
<evidence type="ECO:0000256" key="17">
    <source>
        <dbReference type="ARBA" id="ARBA00081533"/>
    </source>
</evidence>
<evidence type="ECO:0000256" key="18">
    <source>
        <dbReference type="ARBA" id="ARBA00083956"/>
    </source>
</evidence>
<keyword evidence="8" id="KW-0007">Acetylation</keyword>
<comment type="caution">
    <text evidence="20">The sequence shown here is derived from an EMBL/GenBank/DDBJ whole genome shotgun (WGS) entry which is preliminary data.</text>
</comment>
<evidence type="ECO:0000256" key="12">
    <source>
        <dbReference type="ARBA" id="ARBA00023242"/>
    </source>
</evidence>
<gene>
    <name evidence="20" type="ORF">M569_10488</name>
</gene>
<dbReference type="PANTHER" id="PTHR21660:SF8">
    <property type="entry name" value="OS02G0521700 PROTEIN"/>
    <property type="match status" value="1"/>
</dbReference>
<feature type="non-terminal residue" evidence="20">
    <location>
        <position position="156"/>
    </location>
</feature>
<protein>
    <recommendedName>
        <fullName evidence="16">Acyl-coenzyme A thioesterase 13</fullName>
    </recommendedName>
    <alternativeName>
        <fullName evidence="17">Hotdog-fold thioesterase superfamily member 2</fullName>
    </alternativeName>
    <alternativeName>
        <fullName evidence="18">Thioesterase superfamily member 2</fullName>
    </alternativeName>
</protein>
<evidence type="ECO:0000256" key="15">
    <source>
        <dbReference type="ARBA" id="ARBA00064709"/>
    </source>
</evidence>
<evidence type="ECO:0000259" key="19">
    <source>
        <dbReference type="Pfam" id="PF03061"/>
    </source>
</evidence>
<evidence type="ECO:0000256" key="8">
    <source>
        <dbReference type="ARBA" id="ARBA00022990"/>
    </source>
</evidence>
<evidence type="ECO:0000313" key="20">
    <source>
        <dbReference type="EMBL" id="EPS64294.1"/>
    </source>
</evidence>
<keyword evidence="11" id="KW-0206">Cytoskeleton</keyword>
<keyword evidence="9" id="KW-0443">Lipid metabolism</keyword>
<proteinExistence type="inferred from homology"/>
<reference evidence="20 21" key="1">
    <citation type="journal article" date="2013" name="BMC Genomics">
        <title>The miniature genome of a carnivorous plant Genlisea aurea contains a low number of genes and short non-coding sequences.</title>
        <authorList>
            <person name="Leushkin E.V."/>
            <person name="Sutormin R.A."/>
            <person name="Nabieva E.R."/>
            <person name="Penin A.A."/>
            <person name="Kondrashov A.S."/>
            <person name="Logacheva M.D."/>
        </authorList>
    </citation>
    <scope>NUCLEOTIDE SEQUENCE [LARGE SCALE GENOMIC DNA]</scope>
</reference>
<keyword evidence="12" id="KW-0539">Nucleus</keyword>
<dbReference type="CDD" id="cd03443">
    <property type="entry name" value="PaaI_thioesterase"/>
    <property type="match status" value="1"/>
</dbReference>
<evidence type="ECO:0000256" key="10">
    <source>
        <dbReference type="ARBA" id="ARBA00023128"/>
    </source>
</evidence>
<sequence length="156" mass="16578">KKAMELIEKASGGGGRSSGVAISGLSFPPHAAHVEPSFYEYFVLRGVKVEQSQPGFISCSFKVPPRLTDDDGSLAAGAIASMIDEIGSAVIHQNDRPMEVSVDMSISYVSSAKANDELEISSRRLGRVGGYYGTSVLIRNKTTGQIVAEGRHSLFA</sequence>
<feature type="domain" description="Thioesterase" evidence="19">
    <location>
        <begin position="72"/>
        <end position="123"/>
    </location>
</feature>
<dbReference type="Proteomes" id="UP000015453">
    <property type="component" value="Unassembled WGS sequence"/>
</dbReference>
<dbReference type="InterPro" id="IPR039298">
    <property type="entry name" value="ACOT13"/>
</dbReference>